<evidence type="ECO:0000313" key="2">
    <source>
        <dbReference type="Proteomes" id="UP001234989"/>
    </source>
</evidence>
<gene>
    <name evidence="1" type="ORF">MTR67_043765</name>
</gene>
<organism evidence="1 2">
    <name type="scientific">Solanum verrucosum</name>
    <dbReference type="NCBI Taxonomy" id="315347"/>
    <lineage>
        <taxon>Eukaryota</taxon>
        <taxon>Viridiplantae</taxon>
        <taxon>Streptophyta</taxon>
        <taxon>Embryophyta</taxon>
        <taxon>Tracheophyta</taxon>
        <taxon>Spermatophyta</taxon>
        <taxon>Magnoliopsida</taxon>
        <taxon>eudicotyledons</taxon>
        <taxon>Gunneridae</taxon>
        <taxon>Pentapetalae</taxon>
        <taxon>asterids</taxon>
        <taxon>lamiids</taxon>
        <taxon>Solanales</taxon>
        <taxon>Solanaceae</taxon>
        <taxon>Solanoideae</taxon>
        <taxon>Solaneae</taxon>
        <taxon>Solanum</taxon>
    </lineage>
</organism>
<evidence type="ECO:0000313" key="1">
    <source>
        <dbReference type="EMBL" id="WMV50380.1"/>
    </source>
</evidence>
<dbReference type="Proteomes" id="UP001234989">
    <property type="component" value="Chromosome 10"/>
</dbReference>
<reference evidence="1" key="1">
    <citation type="submission" date="2023-08" db="EMBL/GenBank/DDBJ databases">
        <title>A de novo genome assembly of Solanum verrucosum Schlechtendal, a Mexican diploid species geographically isolated from the other diploid A-genome species in potato relatives.</title>
        <authorList>
            <person name="Hosaka K."/>
        </authorList>
    </citation>
    <scope>NUCLEOTIDE SEQUENCE</scope>
    <source>
        <tissue evidence="1">Young leaves</tissue>
    </source>
</reference>
<proteinExistence type="predicted"/>
<sequence>MALAIDLIQSRWEMIPVRIRGVLENLSQSGATCTLHVSQIWLGTQTQSQYQTPSIPDQDCFIPWTVREESGVRFKDMRQGSLPLIEKKARSCELSRHAMTIVPDEVERVRRIMSMTYSYQGLRDTSHLKIVRLIGFMRNYGHEQLNSWTS</sequence>
<name>A0AAF0UPN5_SOLVR</name>
<keyword evidence="2" id="KW-1185">Reference proteome</keyword>
<protein>
    <submittedName>
        <fullName evidence="1">Uncharacterized protein</fullName>
    </submittedName>
</protein>
<dbReference type="EMBL" id="CP133621">
    <property type="protein sequence ID" value="WMV50380.1"/>
    <property type="molecule type" value="Genomic_DNA"/>
</dbReference>
<dbReference type="AlphaFoldDB" id="A0AAF0UPN5"/>
<accession>A0AAF0UPN5</accession>